<proteinExistence type="predicted"/>
<name>A0A7V6A502_9BACT</name>
<dbReference type="PRINTS" id="PR00344">
    <property type="entry name" value="BCTRLSENSOR"/>
</dbReference>
<evidence type="ECO:0000256" key="4">
    <source>
        <dbReference type="ARBA" id="ARBA00022741"/>
    </source>
</evidence>
<dbReference type="CDD" id="cd00075">
    <property type="entry name" value="HATPase"/>
    <property type="match status" value="1"/>
</dbReference>
<dbReference type="InterPro" id="IPR004358">
    <property type="entry name" value="Sig_transdc_His_kin-like_C"/>
</dbReference>
<dbReference type="PANTHER" id="PTHR43065:SF46">
    <property type="entry name" value="C4-DICARBOXYLATE TRANSPORT SENSOR PROTEIN DCTB"/>
    <property type="match status" value="1"/>
</dbReference>
<keyword evidence="4" id="KW-0547">Nucleotide-binding</keyword>
<keyword evidence="7" id="KW-0902">Two-component regulatory system</keyword>
<dbReference type="InterPro" id="IPR005467">
    <property type="entry name" value="His_kinase_dom"/>
</dbReference>
<evidence type="ECO:0000256" key="1">
    <source>
        <dbReference type="ARBA" id="ARBA00000085"/>
    </source>
</evidence>
<keyword evidence="6" id="KW-0067">ATP-binding</keyword>
<dbReference type="SMART" id="SM00387">
    <property type="entry name" value="HATPase_c"/>
    <property type="match status" value="1"/>
</dbReference>
<evidence type="ECO:0000259" key="8">
    <source>
        <dbReference type="PROSITE" id="PS50109"/>
    </source>
</evidence>
<evidence type="ECO:0000256" key="2">
    <source>
        <dbReference type="ARBA" id="ARBA00012438"/>
    </source>
</evidence>
<dbReference type="Gene3D" id="3.30.565.10">
    <property type="entry name" value="Histidine kinase-like ATPase, C-terminal domain"/>
    <property type="match status" value="1"/>
</dbReference>
<dbReference type="GO" id="GO:0000160">
    <property type="term" value="P:phosphorelay signal transduction system"/>
    <property type="evidence" value="ECO:0007669"/>
    <property type="project" value="UniProtKB-KW"/>
</dbReference>
<dbReference type="GO" id="GO:0005524">
    <property type="term" value="F:ATP binding"/>
    <property type="evidence" value="ECO:0007669"/>
    <property type="project" value="UniProtKB-KW"/>
</dbReference>
<comment type="catalytic activity">
    <reaction evidence="1">
        <text>ATP + protein L-histidine = ADP + protein N-phospho-L-histidine.</text>
        <dbReference type="EC" id="2.7.13.3"/>
    </reaction>
</comment>
<evidence type="ECO:0000256" key="3">
    <source>
        <dbReference type="ARBA" id="ARBA00022679"/>
    </source>
</evidence>
<dbReference type="EMBL" id="DTGR01000183">
    <property type="protein sequence ID" value="HHS30357.1"/>
    <property type="molecule type" value="Genomic_DNA"/>
</dbReference>
<organism evidence="9">
    <name type="scientific">Desulfobacca acetoxidans</name>
    <dbReference type="NCBI Taxonomy" id="60893"/>
    <lineage>
        <taxon>Bacteria</taxon>
        <taxon>Pseudomonadati</taxon>
        <taxon>Thermodesulfobacteriota</taxon>
        <taxon>Desulfobaccia</taxon>
        <taxon>Desulfobaccales</taxon>
        <taxon>Desulfobaccaceae</taxon>
        <taxon>Desulfobacca</taxon>
    </lineage>
</organism>
<dbReference type="SUPFAM" id="SSF55874">
    <property type="entry name" value="ATPase domain of HSP90 chaperone/DNA topoisomerase II/histidine kinase"/>
    <property type="match status" value="1"/>
</dbReference>
<evidence type="ECO:0000256" key="7">
    <source>
        <dbReference type="ARBA" id="ARBA00023012"/>
    </source>
</evidence>
<dbReference type="InterPro" id="IPR003594">
    <property type="entry name" value="HATPase_dom"/>
</dbReference>
<gene>
    <name evidence="9" type="ORF">ENV52_11735</name>
</gene>
<dbReference type="PROSITE" id="PS50109">
    <property type="entry name" value="HIS_KIN"/>
    <property type="match status" value="1"/>
</dbReference>
<dbReference type="AlphaFoldDB" id="A0A7V6A502"/>
<keyword evidence="5 9" id="KW-0418">Kinase</keyword>
<evidence type="ECO:0000313" key="9">
    <source>
        <dbReference type="EMBL" id="HHS30357.1"/>
    </source>
</evidence>
<reference evidence="9" key="1">
    <citation type="journal article" date="2020" name="mSystems">
        <title>Genome- and Community-Level Interaction Insights into Carbon Utilization and Element Cycling Functions of Hydrothermarchaeota in Hydrothermal Sediment.</title>
        <authorList>
            <person name="Zhou Z."/>
            <person name="Liu Y."/>
            <person name="Xu W."/>
            <person name="Pan J."/>
            <person name="Luo Z.H."/>
            <person name="Li M."/>
        </authorList>
    </citation>
    <scope>NUCLEOTIDE SEQUENCE [LARGE SCALE GENOMIC DNA]</scope>
    <source>
        <strain evidence="9">SpSt-767</strain>
    </source>
</reference>
<feature type="domain" description="Histidine kinase" evidence="8">
    <location>
        <begin position="52"/>
        <end position="285"/>
    </location>
</feature>
<sequence>MAKSSRIRSRDEAILRQTVPPAATPETEEMARCLAELARYYRHSAVGRRCSGIIHNMNTPLQVISFHLELLEQKSREEANLLAGFNDPSFPELAALHEYRRQKLEKLHHEVDNLRKMIHRITLQGVHEGQEEYCYLDLNQIFQDELELYLATPFFKHRVEKEFTFTPGLPPIHGHYVDFSQSFRHLVDNALEAMAESPRRLLTITTLVQNNCRVLRVGDTGVGIPPSVQSQLFQPFFTTKGTQEKPRAGLGLYMTRRMLAPYKGQVTIESQPGQTWVTICLPMVR</sequence>
<comment type="caution">
    <text evidence="9">The sequence shown here is derived from an EMBL/GenBank/DDBJ whole genome shotgun (WGS) entry which is preliminary data.</text>
</comment>
<evidence type="ECO:0000256" key="6">
    <source>
        <dbReference type="ARBA" id="ARBA00022840"/>
    </source>
</evidence>
<dbReference type="PANTHER" id="PTHR43065">
    <property type="entry name" value="SENSOR HISTIDINE KINASE"/>
    <property type="match status" value="1"/>
</dbReference>
<dbReference type="InterPro" id="IPR036890">
    <property type="entry name" value="HATPase_C_sf"/>
</dbReference>
<dbReference type="Gene3D" id="1.10.287.130">
    <property type="match status" value="1"/>
</dbReference>
<dbReference type="Pfam" id="PF02518">
    <property type="entry name" value="HATPase_c"/>
    <property type="match status" value="1"/>
</dbReference>
<dbReference type="GO" id="GO:0004673">
    <property type="term" value="F:protein histidine kinase activity"/>
    <property type="evidence" value="ECO:0007669"/>
    <property type="project" value="UniProtKB-EC"/>
</dbReference>
<dbReference type="EC" id="2.7.13.3" evidence="2"/>
<evidence type="ECO:0000256" key="5">
    <source>
        <dbReference type="ARBA" id="ARBA00022777"/>
    </source>
</evidence>
<accession>A0A7V6A502</accession>
<protein>
    <recommendedName>
        <fullName evidence="2">histidine kinase</fullName>
        <ecNumber evidence="2">2.7.13.3</ecNumber>
    </recommendedName>
</protein>
<keyword evidence="3" id="KW-0808">Transferase</keyword>